<feature type="non-terminal residue" evidence="1">
    <location>
        <position position="120"/>
    </location>
</feature>
<dbReference type="RefSeq" id="WP_182585068.1">
    <property type="nucleotide sequence ID" value="NZ_JABVCQ010000120.1"/>
</dbReference>
<dbReference type="AlphaFoldDB" id="A0A839HF46"/>
<evidence type="ECO:0000313" key="1">
    <source>
        <dbReference type="EMBL" id="MBB1127473.1"/>
    </source>
</evidence>
<sequence>MKITTSDLKQDRQWSATIGMTRERFFILLDHFKNAYFQTYKAELSKRKVEVNIGYCINNEEELLLFTLFSLKSGLTYDTLGVVCGMSGSNAKRNQGIGLKILAQTLTKLKVMPERKLLTV</sequence>
<evidence type="ECO:0000313" key="2">
    <source>
        <dbReference type="Proteomes" id="UP000548632"/>
    </source>
</evidence>
<accession>A0A839HF46</accession>
<dbReference type="EMBL" id="JABVCQ010000120">
    <property type="protein sequence ID" value="MBB1127473.1"/>
    <property type="molecule type" value="Genomic_DNA"/>
</dbReference>
<comment type="caution">
    <text evidence="1">The sequence shown here is derived from an EMBL/GenBank/DDBJ whole genome shotgun (WGS) entry which is preliminary data.</text>
</comment>
<gene>
    <name evidence="1" type="ORF">HUK38_14815</name>
</gene>
<proteinExistence type="predicted"/>
<name>A0A839HF46_9GAMM</name>
<reference evidence="1 2" key="1">
    <citation type="journal article" date="2020" name="Arch. Microbiol.">
        <title>The genome sequence of the giant phototrophic gammaproteobacterium Thiospirillum jenense gives insight into its physiological properties and phylogenetic relationships.</title>
        <authorList>
            <person name="Imhoff J.F."/>
            <person name="Meyer T.E."/>
            <person name="Kyndt J.A."/>
        </authorList>
    </citation>
    <scope>NUCLEOTIDE SEQUENCE [LARGE SCALE GENOMIC DNA]</scope>
    <source>
        <strain evidence="1 2">DSM 216</strain>
    </source>
</reference>
<dbReference type="Proteomes" id="UP000548632">
    <property type="component" value="Unassembled WGS sequence"/>
</dbReference>
<organism evidence="1 2">
    <name type="scientific">Thiospirillum jenense</name>
    <dbReference type="NCBI Taxonomy" id="1653858"/>
    <lineage>
        <taxon>Bacteria</taxon>
        <taxon>Pseudomonadati</taxon>
        <taxon>Pseudomonadota</taxon>
        <taxon>Gammaproteobacteria</taxon>
        <taxon>Chromatiales</taxon>
        <taxon>Chromatiaceae</taxon>
        <taxon>Thiospirillum</taxon>
    </lineage>
</organism>
<protein>
    <submittedName>
        <fullName evidence="1">Uncharacterized protein</fullName>
    </submittedName>
</protein>
<keyword evidence="2" id="KW-1185">Reference proteome</keyword>